<evidence type="ECO:0000256" key="11">
    <source>
        <dbReference type="SAM" id="MobiDB-lite"/>
    </source>
</evidence>
<evidence type="ECO:0000256" key="3">
    <source>
        <dbReference type="ARBA" id="ARBA00022679"/>
    </source>
</evidence>
<feature type="non-terminal residue" evidence="13">
    <location>
        <position position="515"/>
    </location>
</feature>
<accession>X0SIQ1</accession>
<gene>
    <name evidence="13" type="ORF">S01H1_03895</name>
</gene>
<evidence type="ECO:0000256" key="5">
    <source>
        <dbReference type="ARBA" id="ARBA00022705"/>
    </source>
</evidence>
<dbReference type="PANTHER" id="PTHR10133:SF27">
    <property type="entry name" value="DNA POLYMERASE NU"/>
    <property type="match status" value="1"/>
</dbReference>
<dbReference type="SMART" id="SM00474">
    <property type="entry name" value="35EXOc"/>
    <property type="match status" value="1"/>
</dbReference>
<keyword evidence="8" id="KW-0238">DNA-binding</keyword>
<dbReference type="Pfam" id="PF01612">
    <property type="entry name" value="DNA_pol_A_exo1"/>
    <property type="match status" value="1"/>
</dbReference>
<dbReference type="InterPro" id="IPR002298">
    <property type="entry name" value="DNA_polymerase_A"/>
</dbReference>
<dbReference type="InterPro" id="IPR043502">
    <property type="entry name" value="DNA/RNA_pol_sf"/>
</dbReference>
<dbReference type="Gene3D" id="3.30.420.10">
    <property type="entry name" value="Ribonuclease H-like superfamily/Ribonuclease H"/>
    <property type="match status" value="1"/>
</dbReference>
<protein>
    <recommendedName>
        <fullName evidence="2">DNA-directed DNA polymerase</fullName>
        <ecNumber evidence="2">2.7.7.7</ecNumber>
    </recommendedName>
</protein>
<reference evidence="13" key="1">
    <citation type="journal article" date="2014" name="Front. Microbiol.">
        <title>High frequency of phylogenetically diverse reductive dehalogenase-homologous genes in deep subseafloor sedimentary metagenomes.</title>
        <authorList>
            <person name="Kawai M."/>
            <person name="Futagami T."/>
            <person name="Toyoda A."/>
            <person name="Takaki Y."/>
            <person name="Nishi S."/>
            <person name="Hori S."/>
            <person name="Arai W."/>
            <person name="Tsubouchi T."/>
            <person name="Morono Y."/>
            <person name="Uchiyama I."/>
            <person name="Ito T."/>
            <person name="Fujiyama A."/>
            <person name="Inagaki F."/>
            <person name="Takami H."/>
        </authorList>
    </citation>
    <scope>NUCLEOTIDE SEQUENCE</scope>
    <source>
        <strain evidence="13">Expedition CK06-06</strain>
    </source>
</reference>
<evidence type="ECO:0000256" key="1">
    <source>
        <dbReference type="ARBA" id="ARBA00007705"/>
    </source>
</evidence>
<comment type="caution">
    <text evidence="13">The sequence shown here is derived from an EMBL/GenBank/DDBJ whole genome shotgun (WGS) entry which is preliminary data.</text>
</comment>
<dbReference type="GO" id="GO:0006261">
    <property type="term" value="P:DNA-templated DNA replication"/>
    <property type="evidence" value="ECO:0007669"/>
    <property type="project" value="InterPro"/>
</dbReference>
<dbReference type="InterPro" id="IPR001098">
    <property type="entry name" value="DNA-dir_DNA_pol_A_palm_dom"/>
</dbReference>
<dbReference type="PRINTS" id="PR00868">
    <property type="entry name" value="DNAPOLI"/>
</dbReference>
<name>X0SIQ1_9ZZZZ</name>
<evidence type="ECO:0000256" key="7">
    <source>
        <dbReference type="ARBA" id="ARBA00022932"/>
    </source>
</evidence>
<keyword evidence="3" id="KW-0808">Transferase</keyword>
<dbReference type="GO" id="GO:0006302">
    <property type="term" value="P:double-strand break repair"/>
    <property type="evidence" value="ECO:0007669"/>
    <property type="project" value="TreeGrafter"/>
</dbReference>
<evidence type="ECO:0000256" key="10">
    <source>
        <dbReference type="ARBA" id="ARBA00049244"/>
    </source>
</evidence>
<dbReference type="InterPro" id="IPR036397">
    <property type="entry name" value="RNaseH_sf"/>
</dbReference>
<evidence type="ECO:0000256" key="4">
    <source>
        <dbReference type="ARBA" id="ARBA00022695"/>
    </source>
</evidence>
<dbReference type="CDD" id="cd06139">
    <property type="entry name" value="DNA_polA_I_Ecoli_like_exo"/>
    <property type="match status" value="1"/>
</dbReference>
<keyword evidence="5" id="KW-0235">DNA replication</keyword>
<dbReference type="PANTHER" id="PTHR10133">
    <property type="entry name" value="DNA POLYMERASE I"/>
    <property type="match status" value="1"/>
</dbReference>
<keyword evidence="9" id="KW-0234">DNA repair</keyword>
<dbReference type="GO" id="GO:0008408">
    <property type="term" value="F:3'-5' exonuclease activity"/>
    <property type="evidence" value="ECO:0007669"/>
    <property type="project" value="InterPro"/>
</dbReference>
<evidence type="ECO:0000313" key="13">
    <source>
        <dbReference type="EMBL" id="GAF80938.1"/>
    </source>
</evidence>
<comment type="similarity">
    <text evidence="1">Belongs to the DNA polymerase type-A family.</text>
</comment>
<evidence type="ECO:0000256" key="8">
    <source>
        <dbReference type="ARBA" id="ARBA00023125"/>
    </source>
</evidence>
<evidence type="ECO:0000259" key="12">
    <source>
        <dbReference type="SMART" id="SM00474"/>
    </source>
</evidence>
<feature type="non-terminal residue" evidence="13">
    <location>
        <position position="1"/>
    </location>
</feature>
<organism evidence="13">
    <name type="scientific">marine sediment metagenome</name>
    <dbReference type="NCBI Taxonomy" id="412755"/>
    <lineage>
        <taxon>unclassified sequences</taxon>
        <taxon>metagenomes</taxon>
        <taxon>ecological metagenomes</taxon>
    </lineage>
</organism>
<keyword evidence="6" id="KW-0227">DNA damage</keyword>
<keyword evidence="7" id="KW-0239">DNA-directed DNA polymerase</keyword>
<sequence>VTDVPLELDLEACRTLEFDRDKVMDLFRELEFRALVNRLPTETSPSTSLRTGLRTRPERERQGPPRQLAMFGEAKEEKAAPAKYQIVGDEEALEELVARLSKAAAITLDVETTSTDAMIADLVGIALTDKEGEGYYVPVGHKLEAGNWKLAASSQLPHYVLDKLRPVLEDESIAKYAHNSKYDLTVLARHDMQIKGLSFDTMIAEWLADPASRNLGLKNLAWARLGVEMKPITDLIGTGKGQVTMAQVPIAQAACYACADVDMTHRLVKVLEPELREKELWPLFTEVEMPLVPVLAEMEMKGVKLDVEYLGEMSRQLHRQLSALERQIHEMVGYSFNVNSTQQLSDALFIKLGLSAQGVKKTKSGHYSTSADVLESLRGQHPVIELILEHRELAKLKSTYVDALPLLVNKDTGRVHTSYNQTGTVTGRTSSSDPNLQNIPIRTEVGRQVRRAFVAEDGSVLLAADYSQVELRVLAHISRDPTMLATFARGEDIHASTAAFLFDVPLGEVDRGMRR</sequence>
<dbReference type="AlphaFoldDB" id="X0SIQ1"/>
<dbReference type="EC" id="2.7.7.7" evidence="2"/>
<feature type="compositionally biased region" description="Polar residues" evidence="11">
    <location>
        <begin position="41"/>
        <end position="50"/>
    </location>
</feature>
<evidence type="ECO:0000256" key="6">
    <source>
        <dbReference type="ARBA" id="ARBA00022763"/>
    </source>
</evidence>
<proteinExistence type="inferred from homology"/>
<dbReference type="SUPFAM" id="SSF56672">
    <property type="entry name" value="DNA/RNA polymerases"/>
    <property type="match status" value="1"/>
</dbReference>
<feature type="domain" description="3'-5' exonuclease" evidence="12">
    <location>
        <begin position="84"/>
        <end position="276"/>
    </location>
</feature>
<dbReference type="SUPFAM" id="SSF53098">
    <property type="entry name" value="Ribonuclease H-like"/>
    <property type="match status" value="1"/>
</dbReference>
<keyword evidence="4" id="KW-0548">Nucleotidyltransferase</keyword>
<dbReference type="InterPro" id="IPR012337">
    <property type="entry name" value="RNaseH-like_sf"/>
</dbReference>
<dbReference type="FunFam" id="1.20.1060.10:FF:000001">
    <property type="entry name" value="DNA polymerase I"/>
    <property type="match status" value="1"/>
</dbReference>
<dbReference type="GO" id="GO:0003677">
    <property type="term" value="F:DNA binding"/>
    <property type="evidence" value="ECO:0007669"/>
    <property type="project" value="UniProtKB-KW"/>
</dbReference>
<comment type="catalytic activity">
    <reaction evidence="10">
        <text>DNA(n) + a 2'-deoxyribonucleoside 5'-triphosphate = DNA(n+1) + diphosphate</text>
        <dbReference type="Rhea" id="RHEA:22508"/>
        <dbReference type="Rhea" id="RHEA-COMP:17339"/>
        <dbReference type="Rhea" id="RHEA-COMP:17340"/>
        <dbReference type="ChEBI" id="CHEBI:33019"/>
        <dbReference type="ChEBI" id="CHEBI:61560"/>
        <dbReference type="ChEBI" id="CHEBI:173112"/>
        <dbReference type="EC" id="2.7.7.7"/>
    </reaction>
</comment>
<dbReference type="Pfam" id="PF00476">
    <property type="entry name" value="DNA_pol_A"/>
    <property type="match status" value="1"/>
</dbReference>
<dbReference type="EMBL" id="BARS01002087">
    <property type="protein sequence ID" value="GAF80938.1"/>
    <property type="molecule type" value="Genomic_DNA"/>
</dbReference>
<dbReference type="GO" id="GO:0003887">
    <property type="term" value="F:DNA-directed DNA polymerase activity"/>
    <property type="evidence" value="ECO:0007669"/>
    <property type="project" value="UniProtKB-KW"/>
</dbReference>
<dbReference type="Gene3D" id="3.30.70.370">
    <property type="match status" value="1"/>
</dbReference>
<dbReference type="InterPro" id="IPR002562">
    <property type="entry name" value="3'-5'_exonuclease_dom"/>
</dbReference>
<feature type="region of interest" description="Disordered" evidence="11">
    <location>
        <begin position="41"/>
        <end position="65"/>
    </location>
</feature>
<dbReference type="Gene3D" id="1.10.150.20">
    <property type="entry name" value="5' to 3' exonuclease, C-terminal subdomain"/>
    <property type="match status" value="1"/>
</dbReference>
<dbReference type="Gene3D" id="1.20.1060.10">
    <property type="entry name" value="Taq DNA Polymerase, Chain T, domain 4"/>
    <property type="match status" value="1"/>
</dbReference>
<evidence type="ECO:0000256" key="2">
    <source>
        <dbReference type="ARBA" id="ARBA00012417"/>
    </source>
</evidence>
<evidence type="ECO:0000256" key="9">
    <source>
        <dbReference type="ARBA" id="ARBA00023204"/>
    </source>
</evidence>